<feature type="compositionally biased region" description="Polar residues" evidence="1">
    <location>
        <begin position="56"/>
        <end position="65"/>
    </location>
</feature>
<evidence type="ECO:0000313" key="5">
    <source>
        <dbReference type="Proteomes" id="UP000245876"/>
    </source>
</evidence>
<keyword evidence="2" id="KW-1133">Transmembrane helix</keyword>
<feature type="transmembrane region" description="Helical" evidence="2">
    <location>
        <begin position="388"/>
        <end position="415"/>
    </location>
</feature>
<sequence length="718" mass="77415">MPALPVFRNVARKGCAVMNEDDQSTMFCPKCGTKLPANSSFCGKCGISLQEFLSGDNATDEQPNRQIRGKTPASAPSAVPSEFVQPKPRAVPKIEAMNLIGLDDEQAGKAFNILRDAYQGIEDAEAIIGHANAFRTKLGHMRAIARAILVCAVVCAVAAGVSLFAILNYRLSYMWQLAWGLSAASAVLFIASLVSLFMLRSSSRAVFAAQPGETSAQDKKKRIQQAIAPITMRLPESLCNKDYVIRVLDGSDSALNFGNAMVEADRSRGFAGRRHAFDHAEPLSVPLDKIAGQIVRITMPGEQHADSNTMHADVDTMQDDAPHEAAATTFESPTAADNAQANTGDGTSVESSDTQTAAQSGDVHAASDVAEAPAKSSAKAPSHRPRKFYLAAPIASLIASVAAMAISVTTLAWAAPMRQREFDERNTAASYCSDQYQRLVKVRKNADDALGKVQSDANNADVSALRKLVDDVDKESCSAESTDQLHKTAVQYQQQTKQLTDVLAKVNTTVQAQQSDTQKQLDLYSKFKQLWESLNMGNPTSGSNALDGTYCRKSDGACLRILHRPTDYQTDYQYGTLKYAGGGSNPLFDAGELELDFNYQSVMAMPAFIESIYLKAGRSNEMCGSAMNSDCTEQHLYYAPAGMDLMAVAGHGTESADSMLGGNINIDSSNLPDSSKPYLIVGSVNAFRELEDGVFGQDPNYDGYGKDKVSDSSVFYKR</sequence>
<evidence type="ECO:0000256" key="2">
    <source>
        <dbReference type="SAM" id="Phobius"/>
    </source>
</evidence>
<keyword evidence="5" id="KW-1185">Reference proteome</keyword>
<evidence type="ECO:0000313" key="4">
    <source>
        <dbReference type="EMBL" id="PWG66045.1"/>
    </source>
</evidence>
<feature type="domain" description="Zinc-ribbon" evidence="3">
    <location>
        <begin position="27"/>
        <end position="48"/>
    </location>
</feature>
<feature type="region of interest" description="Disordered" evidence="1">
    <location>
        <begin position="56"/>
        <end position="81"/>
    </location>
</feature>
<feature type="compositionally biased region" description="Polar residues" evidence="1">
    <location>
        <begin position="330"/>
        <end position="359"/>
    </location>
</feature>
<comment type="caution">
    <text evidence="4">The sequence shown here is derived from an EMBL/GenBank/DDBJ whole genome shotgun (WGS) entry which is preliminary data.</text>
</comment>
<feature type="transmembrane region" description="Helical" evidence="2">
    <location>
        <begin position="143"/>
        <end position="167"/>
    </location>
</feature>
<gene>
    <name evidence="4" type="ORF">DF196_05160</name>
</gene>
<protein>
    <recommendedName>
        <fullName evidence="3">Zinc-ribbon domain-containing protein</fullName>
    </recommendedName>
</protein>
<proteinExistence type="predicted"/>
<keyword evidence="2" id="KW-0812">Transmembrane</keyword>
<reference evidence="4 5" key="1">
    <citation type="journal article" date="2018" name="Int. J. Syst. Evol. Microbiol.">
        <title>Bifidobacterium callitrichidarum sp. nov. from the faeces of the emperor tamarin (Saguinus imperator).</title>
        <authorList>
            <person name="Modesto M."/>
            <person name="Michelini S."/>
            <person name="Sansosti M.C."/>
            <person name="De Filippo C."/>
            <person name="Cavalieri D."/>
            <person name="Qvirist L."/>
            <person name="Andlid T."/>
            <person name="Spiezio C."/>
            <person name="Sandri C."/>
            <person name="Pascarelli S."/>
            <person name="Sgorbati B."/>
            <person name="Mattarelli P."/>
        </authorList>
    </citation>
    <scope>NUCLEOTIDE SEQUENCE [LARGE SCALE GENOMIC DNA]</scope>
    <source>
        <strain evidence="4 5">TRI 5</strain>
    </source>
</reference>
<accession>A0A2U2NA52</accession>
<keyword evidence="2" id="KW-0472">Membrane</keyword>
<dbReference type="Proteomes" id="UP000245876">
    <property type="component" value="Unassembled WGS sequence"/>
</dbReference>
<dbReference type="EMBL" id="QFFM01000009">
    <property type="protein sequence ID" value="PWG66045.1"/>
    <property type="molecule type" value="Genomic_DNA"/>
</dbReference>
<dbReference type="AlphaFoldDB" id="A0A2U2NA52"/>
<dbReference type="Pfam" id="PF13240">
    <property type="entry name" value="Zn_Ribbon_1"/>
    <property type="match status" value="1"/>
</dbReference>
<name>A0A2U2NA52_9BIFI</name>
<feature type="region of interest" description="Disordered" evidence="1">
    <location>
        <begin position="330"/>
        <end position="384"/>
    </location>
</feature>
<evidence type="ECO:0000259" key="3">
    <source>
        <dbReference type="Pfam" id="PF13240"/>
    </source>
</evidence>
<evidence type="ECO:0000256" key="1">
    <source>
        <dbReference type="SAM" id="MobiDB-lite"/>
    </source>
</evidence>
<feature type="transmembrane region" description="Helical" evidence="2">
    <location>
        <begin position="173"/>
        <end position="199"/>
    </location>
</feature>
<organism evidence="4 5">
    <name type="scientific">Bifidobacterium callitrichidarum</name>
    <dbReference type="NCBI Taxonomy" id="2052941"/>
    <lineage>
        <taxon>Bacteria</taxon>
        <taxon>Bacillati</taxon>
        <taxon>Actinomycetota</taxon>
        <taxon>Actinomycetes</taxon>
        <taxon>Bifidobacteriales</taxon>
        <taxon>Bifidobacteriaceae</taxon>
        <taxon>Bifidobacterium</taxon>
    </lineage>
</organism>
<dbReference type="InterPro" id="IPR026870">
    <property type="entry name" value="Zinc_ribbon_dom"/>
</dbReference>